<evidence type="ECO:0000313" key="1">
    <source>
        <dbReference type="EMBL" id="GBN52073.1"/>
    </source>
</evidence>
<comment type="caution">
    <text evidence="1">The sequence shown here is derived from an EMBL/GenBank/DDBJ whole genome shotgun (WGS) entry which is preliminary data.</text>
</comment>
<reference evidence="1 2" key="1">
    <citation type="journal article" date="2019" name="Sci. Rep.">
        <title>Orb-weaving spider Araneus ventricosus genome elucidates the spidroin gene catalogue.</title>
        <authorList>
            <person name="Kono N."/>
            <person name="Nakamura H."/>
            <person name="Ohtoshi R."/>
            <person name="Moran D.A.P."/>
            <person name="Shinohara A."/>
            <person name="Yoshida Y."/>
            <person name="Fujiwara M."/>
            <person name="Mori M."/>
            <person name="Tomita M."/>
            <person name="Arakawa K."/>
        </authorList>
    </citation>
    <scope>NUCLEOTIDE SEQUENCE [LARGE SCALE GENOMIC DNA]</scope>
</reference>
<organism evidence="1 2">
    <name type="scientific">Araneus ventricosus</name>
    <name type="common">Orbweaver spider</name>
    <name type="synonym">Epeira ventricosa</name>
    <dbReference type="NCBI Taxonomy" id="182803"/>
    <lineage>
        <taxon>Eukaryota</taxon>
        <taxon>Metazoa</taxon>
        <taxon>Ecdysozoa</taxon>
        <taxon>Arthropoda</taxon>
        <taxon>Chelicerata</taxon>
        <taxon>Arachnida</taxon>
        <taxon>Araneae</taxon>
        <taxon>Araneomorphae</taxon>
        <taxon>Entelegynae</taxon>
        <taxon>Araneoidea</taxon>
        <taxon>Araneidae</taxon>
        <taxon>Araneus</taxon>
    </lineage>
</organism>
<gene>
    <name evidence="1" type="ORF">AVEN_106981_1</name>
</gene>
<keyword evidence="2" id="KW-1185">Reference proteome</keyword>
<dbReference type="Proteomes" id="UP000499080">
    <property type="component" value="Unassembled WGS sequence"/>
</dbReference>
<evidence type="ECO:0000313" key="2">
    <source>
        <dbReference type="Proteomes" id="UP000499080"/>
    </source>
</evidence>
<sequence length="95" mass="10742">MRPLYILPDRPGRHMKSSSIFERIFFPNRDIDKRVAFSGIIDLSPRPPSLQNGHQARCQGQGSQNGLCPLLHAYPCKTPSQIIRLARQESDITSL</sequence>
<dbReference type="EMBL" id="BGPR01011594">
    <property type="protein sequence ID" value="GBN52073.1"/>
    <property type="molecule type" value="Genomic_DNA"/>
</dbReference>
<dbReference type="AlphaFoldDB" id="A0A4Y2PMD1"/>
<name>A0A4Y2PMD1_ARAVE</name>
<protein>
    <submittedName>
        <fullName evidence="1">Uncharacterized protein</fullName>
    </submittedName>
</protein>
<accession>A0A4Y2PMD1</accession>
<proteinExistence type="predicted"/>